<dbReference type="EMBL" id="CP008941">
    <property type="protein sequence ID" value="AIK96080.1"/>
    <property type="molecule type" value="Genomic_DNA"/>
</dbReference>
<evidence type="ECO:0000313" key="3">
    <source>
        <dbReference type="Proteomes" id="UP000028926"/>
    </source>
</evidence>
<dbReference type="Proteomes" id="UP000028926">
    <property type="component" value="Chromosome"/>
</dbReference>
<keyword evidence="1" id="KW-0812">Transmembrane</keyword>
<dbReference type="STRING" id="91604.ID47_03940"/>
<keyword evidence="1" id="KW-1133">Transmembrane helix</keyword>
<keyword evidence="3" id="KW-1185">Reference proteome</keyword>
<dbReference type="KEGG" id="paca:ID47_03940"/>
<protein>
    <submittedName>
        <fullName evidence="2">Uncharacterized protein</fullName>
    </submittedName>
</protein>
<evidence type="ECO:0000313" key="2">
    <source>
        <dbReference type="EMBL" id="AIK96080.1"/>
    </source>
</evidence>
<name>A0A077AZ99_9PROT</name>
<feature type="transmembrane region" description="Helical" evidence="1">
    <location>
        <begin position="36"/>
        <end position="54"/>
    </location>
</feature>
<dbReference type="RefSeq" id="WP_038464031.1">
    <property type="nucleotide sequence ID" value="NZ_CP008941.1"/>
</dbReference>
<keyword evidence="1" id="KW-0472">Membrane</keyword>
<gene>
    <name evidence="2" type="ORF">ID47_03940</name>
</gene>
<feature type="transmembrane region" description="Helical" evidence="1">
    <location>
        <begin position="12"/>
        <end position="30"/>
    </location>
</feature>
<dbReference type="HOGENOM" id="CLU_2768180_0_0_5"/>
<sequence>MKFKTLKSYNAWVITHTGVVILASCLIIRPDLNKQIILYTGYGALFHLVLVLVLNPLKAIFETSVWLKK</sequence>
<evidence type="ECO:0000256" key="1">
    <source>
        <dbReference type="SAM" id="Phobius"/>
    </source>
</evidence>
<dbReference type="PROSITE" id="PS51257">
    <property type="entry name" value="PROKAR_LIPOPROTEIN"/>
    <property type="match status" value="1"/>
</dbReference>
<accession>A0A077AZ99</accession>
<proteinExistence type="predicted"/>
<reference evidence="2 3" key="1">
    <citation type="submission" date="2014-07" db="EMBL/GenBank/DDBJ databases">
        <title>Comparative genomic insights into amoeba endosymbionts belonging to the families of Holosporaceae and Candidatus Midichloriaceae within Rickettsiales.</title>
        <authorList>
            <person name="Wang Z."/>
            <person name="Wu M."/>
        </authorList>
    </citation>
    <scope>NUCLEOTIDE SEQUENCE [LARGE SCALE GENOMIC DNA]</scope>
    <source>
        <strain evidence="2">PRA3</strain>
    </source>
</reference>
<dbReference type="AlphaFoldDB" id="A0A077AZ99"/>
<organism evidence="2 3">
    <name type="scientific">Candidatus Odyssella acanthamoebae</name>
    <dbReference type="NCBI Taxonomy" id="91604"/>
    <lineage>
        <taxon>Bacteria</taxon>
        <taxon>Pseudomonadati</taxon>
        <taxon>Pseudomonadota</taxon>
        <taxon>Alphaproteobacteria</taxon>
        <taxon>Holosporales</taxon>
        <taxon>Candidatus Paracaedibacteraceae</taxon>
        <taxon>Candidatus Odyssella</taxon>
    </lineage>
</organism>